<reference evidence="2 3" key="1">
    <citation type="journal article" date="2020" name="Nature">
        <title>Six reference-quality genomes reveal evolution of bat adaptations.</title>
        <authorList>
            <person name="Jebb D."/>
            <person name="Huang Z."/>
            <person name="Pippel M."/>
            <person name="Hughes G.M."/>
            <person name="Lavrichenko K."/>
            <person name="Devanna P."/>
            <person name="Winkler S."/>
            <person name="Jermiin L.S."/>
            <person name="Skirmuntt E.C."/>
            <person name="Katzourakis A."/>
            <person name="Burkitt-Gray L."/>
            <person name="Ray D.A."/>
            <person name="Sullivan K.A.M."/>
            <person name="Roscito J.G."/>
            <person name="Kirilenko B.M."/>
            <person name="Davalos L.M."/>
            <person name="Corthals A.P."/>
            <person name="Power M.L."/>
            <person name="Jones G."/>
            <person name="Ransome R.D."/>
            <person name="Dechmann D.K.N."/>
            <person name="Locatelli A.G."/>
            <person name="Puechmaille S.J."/>
            <person name="Fedrigo O."/>
            <person name="Jarvis E.D."/>
            <person name="Hiller M."/>
            <person name="Vernes S.C."/>
            <person name="Myers E.W."/>
            <person name="Teeling E.C."/>
        </authorList>
    </citation>
    <scope>NUCLEOTIDE SEQUENCE [LARGE SCALE GENOMIC DNA]</scope>
    <source>
        <strain evidence="2">MRouAeg1</strain>
        <tissue evidence="2">Muscle</tissue>
    </source>
</reference>
<accession>A0A7J8H0Z2</accession>
<keyword evidence="3" id="KW-1185">Reference proteome</keyword>
<evidence type="ECO:0000313" key="3">
    <source>
        <dbReference type="Proteomes" id="UP000593571"/>
    </source>
</evidence>
<gene>
    <name evidence="2" type="ORF">HJG63_011186</name>
</gene>
<evidence type="ECO:0000313" key="2">
    <source>
        <dbReference type="EMBL" id="KAF6465770.1"/>
    </source>
</evidence>
<protein>
    <submittedName>
        <fullName evidence="2">Uncharacterized protein</fullName>
    </submittedName>
</protein>
<name>A0A7J8H0Z2_ROUAE</name>
<sequence length="132" mass="14812">MLTDLKPGWGSADLDRAQQGGSASGCRLQVLIESVSLPSLEGQAEWAAASLDMLLSWWNRGARESKTEQTKTPKTLMSCQLTSHWPKRATWPSPRSRGEKQSIHHESVARMWTYNHHQRRVKNAASNSTKIT</sequence>
<comment type="caution">
    <text evidence="2">The sequence shown here is derived from an EMBL/GenBank/DDBJ whole genome shotgun (WGS) entry which is preliminary data.</text>
</comment>
<dbReference type="Proteomes" id="UP000593571">
    <property type="component" value="Unassembled WGS sequence"/>
</dbReference>
<dbReference type="EMBL" id="JACASE010000005">
    <property type="protein sequence ID" value="KAF6465770.1"/>
    <property type="molecule type" value="Genomic_DNA"/>
</dbReference>
<dbReference type="AlphaFoldDB" id="A0A7J8H0Z2"/>
<organism evidence="2 3">
    <name type="scientific">Rousettus aegyptiacus</name>
    <name type="common">Egyptian fruit bat</name>
    <name type="synonym">Pteropus aegyptiacus</name>
    <dbReference type="NCBI Taxonomy" id="9407"/>
    <lineage>
        <taxon>Eukaryota</taxon>
        <taxon>Metazoa</taxon>
        <taxon>Chordata</taxon>
        <taxon>Craniata</taxon>
        <taxon>Vertebrata</taxon>
        <taxon>Euteleostomi</taxon>
        <taxon>Mammalia</taxon>
        <taxon>Eutheria</taxon>
        <taxon>Laurasiatheria</taxon>
        <taxon>Chiroptera</taxon>
        <taxon>Yinpterochiroptera</taxon>
        <taxon>Pteropodoidea</taxon>
        <taxon>Pteropodidae</taxon>
        <taxon>Rousettinae</taxon>
        <taxon>Rousettus</taxon>
    </lineage>
</organism>
<feature type="region of interest" description="Disordered" evidence="1">
    <location>
        <begin position="1"/>
        <end position="20"/>
    </location>
</feature>
<proteinExistence type="predicted"/>
<evidence type="ECO:0000256" key="1">
    <source>
        <dbReference type="SAM" id="MobiDB-lite"/>
    </source>
</evidence>